<dbReference type="AlphaFoldDB" id="A0AA38G5C3"/>
<reference evidence="1 2" key="1">
    <citation type="journal article" date="2021" name="Nat. Plants">
        <title>The Taxus genome provides insights into paclitaxel biosynthesis.</title>
        <authorList>
            <person name="Xiong X."/>
            <person name="Gou J."/>
            <person name="Liao Q."/>
            <person name="Li Y."/>
            <person name="Zhou Q."/>
            <person name="Bi G."/>
            <person name="Li C."/>
            <person name="Du R."/>
            <person name="Wang X."/>
            <person name="Sun T."/>
            <person name="Guo L."/>
            <person name="Liang H."/>
            <person name="Lu P."/>
            <person name="Wu Y."/>
            <person name="Zhang Z."/>
            <person name="Ro D.K."/>
            <person name="Shang Y."/>
            <person name="Huang S."/>
            <person name="Yan J."/>
        </authorList>
    </citation>
    <scope>NUCLEOTIDE SEQUENCE [LARGE SCALE GENOMIC DNA]</scope>
    <source>
        <strain evidence="1">Ta-2019</strain>
    </source>
</reference>
<dbReference type="Proteomes" id="UP000824469">
    <property type="component" value="Unassembled WGS sequence"/>
</dbReference>
<feature type="non-terminal residue" evidence="1">
    <location>
        <position position="70"/>
    </location>
</feature>
<keyword evidence="2" id="KW-1185">Reference proteome</keyword>
<sequence length="70" mass="7437">GMDELLEAGEDEESIIGEIGRLVDGLVMEIMATVGINGLVMEGAKKVVDESTVEGIAEEVVDEETKEDEA</sequence>
<comment type="caution">
    <text evidence="1">The sequence shown here is derived from an EMBL/GenBank/DDBJ whole genome shotgun (WGS) entry which is preliminary data.</text>
</comment>
<proteinExistence type="predicted"/>
<organism evidence="1 2">
    <name type="scientific">Taxus chinensis</name>
    <name type="common">Chinese yew</name>
    <name type="synonym">Taxus wallichiana var. chinensis</name>
    <dbReference type="NCBI Taxonomy" id="29808"/>
    <lineage>
        <taxon>Eukaryota</taxon>
        <taxon>Viridiplantae</taxon>
        <taxon>Streptophyta</taxon>
        <taxon>Embryophyta</taxon>
        <taxon>Tracheophyta</taxon>
        <taxon>Spermatophyta</taxon>
        <taxon>Pinopsida</taxon>
        <taxon>Pinidae</taxon>
        <taxon>Conifers II</taxon>
        <taxon>Cupressales</taxon>
        <taxon>Taxaceae</taxon>
        <taxon>Taxus</taxon>
    </lineage>
</organism>
<evidence type="ECO:0000313" key="2">
    <source>
        <dbReference type="Proteomes" id="UP000824469"/>
    </source>
</evidence>
<evidence type="ECO:0000313" key="1">
    <source>
        <dbReference type="EMBL" id="KAH9316377.1"/>
    </source>
</evidence>
<accession>A0AA38G5C3</accession>
<gene>
    <name evidence="1" type="ORF">KI387_025004</name>
</gene>
<protein>
    <submittedName>
        <fullName evidence="1">Uncharacterized protein</fullName>
    </submittedName>
</protein>
<feature type="non-terminal residue" evidence="1">
    <location>
        <position position="1"/>
    </location>
</feature>
<dbReference type="EMBL" id="JAHRHJ020000005">
    <property type="protein sequence ID" value="KAH9316377.1"/>
    <property type="molecule type" value="Genomic_DNA"/>
</dbReference>
<name>A0AA38G5C3_TAXCH</name>